<gene>
    <name evidence="2" type="ORF">ENP34_05305</name>
</gene>
<dbReference type="InterPro" id="IPR009061">
    <property type="entry name" value="DNA-bd_dom_put_sf"/>
</dbReference>
<name>A0A831TEC2_9BACT</name>
<accession>A0A831TEC2</accession>
<dbReference type="EMBL" id="DSIY01000128">
    <property type="protein sequence ID" value="HEG90841.1"/>
    <property type="molecule type" value="Genomic_DNA"/>
</dbReference>
<dbReference type="SUPFAM" id="SSF46955">
    <property type="entry name" value="Putative DNA-binding domain"/>
    <property type="match status" value="1"/>
</dbReference>
<protein>
    <submittedName>
        <fullName evidence="2">Helix-turn-helix domain-containing protein</fullName>
    </submittedName>
</protein>
<dbReference type="AlphaFoldDB" id="A0A831TEC2"/>
<reference evidence="2" key="1">
    <citation type="journal article" date="2020" name="mSystems">
        <title>Genome- and Community-Level Interaction Insights into Carbon Utilization and Element Cycling Functions of Hydrothermarchaeota in Hydrothermal Sediment.</title>
        <authorList>
            <person name="Zhou Z."/>
            <person name="Liu Y."/>
            <person name="Xu W."/>
            <person name="Pan J."/>
            <person name="Luo Z.H."/>
            <person name="Li M."/>
        </authorList>
    </citation>
    <scope>NUCLEOTIDE SEQUENCE [LARGE SCALE GENOMIC DNA]</scope>
    <source>
        <strain evidence="2">SpSt-210</strain>
    </source>
</reference>
<comment type="caution">
    <text evidence="2">The sequence shown here is derived from an EMBL/GenBank/DDBJ whole genome shotgun (WGS) entry which is preliminary data.</text>
</comment>
<dbReference type="InterPro" id="IPR041657">
    <property type="entry name" value="HTH_17"/>
</dbReference>
<dbReference type="Pfam" id="PF12728">
    <property type="entry name" value="HTH_17"/>
    <property type="match status" value="1"/>
</dbReference>
<dbReference type="NCBIfam" id="TIGR01764">
    <property type="entry name" value="excise"/>
    <property type="match status" value="1"/>
</dbReference>
<sequence length="146" mass="17182">MPAVSEREAISVDERERSRIGEIERLYRRSQGQRFRLVGPEGQEIELPESLNALFRELVRILARGDGVAVVPVHQELTTQEAADLLNVSRQYLIRLLQKGEIPYRMVGTHRRIALDDLMDYKRRRYEERRRGLDELTRMSQEMGLY</sequence>
<dbReference type="InterPro" id="IPR010093">
    <property type="entry name" value="SinI_DNA-bd"/>
</dbReference>
<dbReference type="GO" id="GO:0003677">
    <property type="term" value="F:DNA binding"/>
    <property type="evidence" value="ECO:0007669"/>
    <property type="project" value="InterPro"/>
</dbReference>
<organism evidence="2">
    <name type="scientific">Thermorudis peleae</name>
    <dbReference type="NCBI Taxonomy" id="1382356"/>
    <lineage>
        <taxon>Bacteria</taxon>
        <taxon>Pseudomonadati</taxon>
        <taxon>Thermomicrobiota</taxon>
        <taxon>Thermomicrobia</taxon>
        <taxon>Thermomicrobia incertae sedis</taxon>
        <taxon>Thermorudis</taxon>
    </lineage>
</organism>
<feature type="domain" description="Helix-turn-helix" evidence="1">
    <location>
        <begin position="77"/>
        <end position="125"/>
    </location>
</feature>
<evidence type="ECO:0000259" key="1">
    <source>
        <dbReference type="Pfam" id="PF12728"/>
    </source>
</evidence>
<proteinExistence type="predicted"/>
<evidence type="ECO:0000313" key="2">
    <source>
        <dbReference type="EMBL" id="HEG90841.1"/>
    </source>
</evidence>